<evidence type="ECO:0000256" key="1">
    <source>
        <dbReference type="ARBA" id="ARBA00001526"/>
    </source>
</evidence>
<evidence type="ECO:0000313" key="9">
    <source>
        <dbReference type="EMBL" id="SFW13114.1"/>
    </source>
</evidence>
<feature type="domain" description="Penicillin-binding protein transpeptidase" evidence="8">
    <location>
        <begin position="219"/>
        <end position="524"/>
    </location>
</feature>
<dbReference type="InterPro" id="IPR050515">
    <property type="entry name" value="Beta-lactam/transpept"/>
</dbReference>
<dbReference type="PANTHER" id="PTHR30627">
    <property type="entry name" value="PEPTIDOGLYCAN D,D-TRANSPEPTIDASE"/>
    <property type="match status" value="1"/>
</dbReference>
<keyword evidence="5" id="KW-0378">Hydrolase</keyword>
<dbReference type="EMBL" id="FPIP01000001">
    <property type="protein sequence ID" value="SFW13114.1"/>
    <property type="molecule type" value="Genomic_DNA"/>
</dbReference>
<dbReference type="PANTHER" id="PTHR30627:SF6">
    <property type="entry name" value="BETA-LACTAMASE YBXI-RELATED"/>
    <property type="match status" value="1"/>
</dbReference>
<reference evidence="9 10" key="1">
    <citation type="submission" date="2016-11" db="EMBL/GenBank/DDBJ databases">
        <authorList>
            <person name="Jaros S."/>
            <person name="Januszkiewicz K."/>
            <person name="Wedrychowicz H."/>
        </authorList>
    </citation>
    <scope>NUCLEOTIDE SEQUENCE [LARGE SCALE GENOMIC DNA]</scope>
    <source>
        <strain evidence="9 10">YL228</strain>
    </source>
</reference>
<evidence type="ECO:0000256" key="6">
    <source>
        <dbReference type="ARBA" id="ARBA00023251"/>
    </source>
</evidence>
<dbReference type="GO" id="GO:0071555">
    <property type="term" value="P:cell wall organization"/>
    <property type="evidence" value="ECO:0007669"/>
    <property type="project" value="TreeGrafter"/>
</dbReference>
<comment type="catalytic activity">
    <reaction evidence="1">
        <text>a beta-lactam + H2O = a substituted beta-amino acid</text>
        <dbReference type="Rhea" id="RHEA:20401"/>
        <dbReference type="ChEBI" id="CHEBI:15377"/>
        <dbReference type="ChEBI" id="CHEBI:35627"/>
        <dbReference type="ChEBI" id="CHEBI:140347"/>
        <dbReference type="EC" id="3.5.2.6"/>
    </reaction>
</comment>
<organism evidence="9 10">
    <name type="scientific">Ruminococcus flavefaciens</name>
    <dbReference type="NCBI Taxonomy" id="1265"/>
    <lineage>
        <taxon>Bacteria</taxon>
        <taxon>Bacillati</taxon>
        <taxon>Bacillota</taxon>
        <taxon>Clostridia</taxon>
        <taxon>Eubacteriales</taxon>
        <taxon>Oscillospiraceae</taxon>
        <taxon>Ruminococcus</taxon>
    </lineage>
</organism>
<evidence type="ECO:0000259" key="8">
    <source>
        <dbReference type="Pfam" id="PF00905"/>
    </source>
</evidence>
<dbReference type="GO" id="GO:0046677">
    <property type="term" value="P:response to antibiotic"/>
    <property type="evidence" value="ECO:0007669"/>
    <property type="project" value="UniProtKB-KW"/>
</dbReference>
<keyword evidence="4" id="KW-0732">Signal</keyword>
<dbReference type="RefSeq" id="WP_072299069.1">
    <property type="nucleotide sequence ID" value="NZ_FPIP01000001.1"/>
</dbReference>
<keyword evidence="7" id="KW-0812">Transmembrane</keyword>
<proteinExistence type="inferred from homology"/>
<keyword evidence="6" id="KW-0046">Antibiotic resistance</keyword>
<comment type="similarity">
    <text evidence="2">Belongs to the class-D beta-lactamase family.</text>
</comment>
<evidence type="ECO:0000256" key="7">
    <source>
        <dbReference type="SAM" id="Phobius"/>
    </source>
</evidence>
<dbReference type="EC" id="3.5.2.6" evidence="3"/>
<dbReference type="InterPro" id="IPR012338">
    <property type="entry name" value="Beta-lactam/transpept-like"/>
</dbReference>
<dbReference type="Proteomes" id="UP000183461">
    <property type="component" value="Unassembled WGS sequence"/>
</dbReference>
<dbReference type="InterPro" id="IPR001460">
    <property type="entry name" value="PCN-bd_Tpept"/>
</dbReference>
<keyword evidence="7" id="KW-0472">Membrane</keyword>
<dbReference type="SUPFAM" id="SSF56519">
    <property type="entry name" value="Penicillin binding protein dimerisation domain"/>
    <property type="match status" value="1"/>
</dbReference>
<dbReference type="GO" id="GO:0008658">
    <property type="term" value="F:penicillin binding"/>
    <property type="evidence" value="ECO:0007669"/>
    <property type="project" value="InterPro"/>
</dbReference>
<feature type="transmembrane region" description="Helical" evidence="7">
    <location>
        <begin position="9"/>
        <end position="29"/>
    </location>
</feature>
<dbReference type="Pfam" id="PF00905">
    <property type="entry name" value="Transpeptidase"/>
    <property type="match status" value="1"/>
</dbReference>
<dbReference type="AlphaFoldDB" id="A0A1K1LQF4"/>
<name>A0A1K1LQF4_RUMFL</name>
<keyword evidence="7" id="KW-1133">Transmembrane helix</keyword>
<evidence type="ECO:0000256" key="4">
    <source>
        <dbReference type="ARBA" id="ARBA00022729"/>
    </source>
</evidence>
<evidence type="ECO:0000256" key="3">
    <source>
        <dbReference type="ARBA" id="ARBA00012865"/>
    </source>
</evidence>
<dbReference type="Gene3D" id="3.90.1310.10">
    <property type="entry name" value="Penicillin-binding protein 2a (Domain 2)"/>
    <property type="match status" value="1"/>
</dbReference>
<gene>
    <name evidence="9" type="ORF">SAMN02910280_0668</name>
</gene>
<evidence type="ECO:0000256" key="2">
    <source>
        <dbReference type="ARBA" id="ARBA00007898"/>
    </source>
</evidence>
<accession>A0A1K1LQF4</accession>
<dbReference type="Gene3D" id="3.40.710.10">
    <property type="entry name" value="DD-peptidase/beta-lactamase superfamily"/>
    <property type="match status" value="1"/>
</dbReference>
<dbReference type="GO" id="GO:0008800">
    <property type="term" value="F:beta-lactamase activity"/>
    <property type="evidence" value="ECO:0007669"/>
    <property type="project" value="UniProtKB-EC"/>
</dbReference>
<evidence type="ECO:0000313" key="10">
    <source>
        <dbReference type="Proteomes" id="UP000183461"/>
    </source>
</evidence>
<sequence length="536" mass="59056">MVRKRGEHGVLILTAIFFLSFTLLVGNYYRLAFYSQDIPAADFSSKMTLEVGECQGTIYDRNMKPLTNAETKHMAAAVPSALNREDTARYAEDKEQFYRDFEKGEPFVFTCTDNALESEGLTVFEVPVRYSEKQTARHVIGYLSDNKGVDGIEYAYDSILRNRFSENSVTYTVDGFGNIMIGDGKEVFRTKAYKSGVVLTLDRDIQEICEKSGRNIEKGAIVCADIKTGDILAMASFPSYEPDNIAEALSDERCPLIDRALYSYSVGSVFKLVTASSALEQGLGGYMYDCGGSIDVDGKLFNCHKLDGHGLQNMSEAMTNSCNTYFISLSRCLDMKKYRQMATYLGFGKENYLCAGITGSGGVLPTEKELSVPAELANFAFGQGKLTATPLQITQLTCAIANNGEMPVLRLIRGLTADGTEIGDEKNPQLSKVMSEETAKELRQMMILAVRDNERSKAKSRKISAGAKTSTAQTGKYDEKGEELCHAWITGFFPARQPKYAVTVLIEDGGYGNDAAAPVFREIAEKIKELNSKKAT</sequence>
<dbReference type="SUPFAM" id="SSF56601">
    <property type="entry name" value="beta-lactamase/transpeptidase-like"/>
    <property type="match status" value="1"/>
</dbReference>
<evidence type="ECO:0000256" key="5">
    <source>
        <dbReference type="ARBA" id="ARBA00022801"/>
    </source>
</evidence>
<dbReference type="GO" id="GO:0005886">
    <property type="term" value="C:plasma membrane"/>
    <property type="evidence" value="ECO:0007669"/>
    <property type="project" value="TreeGrafter"/>
</dbReference>
<protein>
    <recommendedName>
        <fullName evidence="3">beta-lactamase</fullName>
        <ecNumber evidence="3">3.5.2.6</ecNumber>
    </recommendedName>
</protein>
<dbReference type="InterPro" id="IPR036138">
    <property type="entry name" value="PBP_dimer_sf"/>
</dbReference>